<name>A0ABR2HD53_9EUKA</name>
<dbReference type="EMBL" id="JAPFFF010000031">
    <property type="protein sequence ID" value="KAK8844965.1"/>
    <property type="molecule type" value="Genomic_DNA"/>
</dbReference>
<reference evidence="1 2" key="1">
    <citation type="submission" date="2024-04" db="EMBL/GenBank/DDBJ databases">
        <title>Tritrichomonas musculus Genome.</title>
        <authorList>
            <person name="Alves-Ferreira E."/>
            <person name="Grigg M."/>
            <person name="Lorenzi H."/>
            <person name="Galac M."/>
        </authorList>
    </citation>
    <scope>NUCLEOTIDE SEQUENCE [LARGE SCALE GENOMIC DNA]</scope>
    <source>
        <strain evidence="1 2">EAF2021</strain>
    </source>
</reference>
<accession>A0ABR2HD53</accession>
<dbReference type="Proteomes" id="UP001470230">
    <property type="component" value="Unassembled WGS sequence"/>
</dbReference>
<organism evidence="1 2">
    <name type="scientific">Tritrichomonas musculus</name>
    <dbReference type="NCBI Taxonomy" id="1915356"/>
    <lineage>
        <taxon>Eukaryota</taxon>
        <taxon>Metamonada</taxon>
        <taxon>Parabasalia</taxon>
        <taxon>Tritrichomonadida</taxon>
        <taxon>Tritrichomonadidae</taxon>
        <taxon>Tritrichomonas</taxon>
    </lineage>
</organism>
<gene>
    <name evidence="1" type="ORF">M9Y10_021138</name>
</gene>
<protein>
    <submittedName>
        <fullName evidence="1">Uncharacterized protein</fullName>
    </submittedName>
</protein>
<comment type="caution">
    <text evidence="1">The sequence shown here is derived from an EMBL/GenBank/DDBJ whole genome shotgun (WGS) entry which is preliminary data.</text>
</comment>
<keyword evidence="2" id="KW-1185">Reference proteome</keyword>
<evidence type="ECO:0000313" key="1">
    <source>
        <dbReference type="EMBL" id="KAK8844965.1"/>
    </source>
</evidence>
<evidence type="ECO:0000313" key="2">
    <source>
        <dbReference type="Proteomes" id="UP001470230"/>
    </source>
</evidence>
<proteinExistence type="predicted"/>
<sequence length="482" mass="55515">MANCESDSSSSPLQPKLELVDVLLSPELIPEMRTENEKLIKYLEQDSIITELAEWCFTTKHQSNPRFNEISEIGVSVLLFSSISMTHFLLQNNSLAEVLHNFLLSDDSKNPKLCGNFTRVISEQIKWGVPLLFINYGDSQKLLLNILDILAIRDLITSLVLSKYEIINSHKLIDDLCILADNKSNADALYLLVSIFKASIFDFNTEFFENNNVLSHLIKVAIKASSPVLQFDIFNCISQIDFYPEIIDDPKVKEKITINEYNINELTIAAIDVLQIPLENLINLFFAKNATEHLHQKIISKIELMSLNELIEIANIPNFINNIINAYGTDDWCPHCLQIVVSLSQVDKYCKPLKSKKWKTFVHSNLLQLLKILKHEYGGHIPSGYEEDDDGYSSDSDLINDENKNMKFEEEEEFYDKSEVFIDNDDQDNVENDDHENMINLLYSDYDEGEEFNIDRFQRKCHKTIPVHFQSWTEMSTFESGQ</sequence>